<dbReference type="Gene3D" id="3.40.50.300">
    <property type="entry name" value="P-loop containing nucleotide triphosphate hydrolases"/>
    <property type="match status" value="1"/>
</dbReference>
<dbReference type="Proteomes" id="UP000626697">
    <property type="component" value="Unassembled WGS sequence"/>
</dbReference>
<reference evidence="1 2" key="1">
    <citation type="submission" date="2020-08" db="EMBL/GenBank/DDBJ databases">
        <title>Genomic Encyclopedia of Type Strains, Phase IV (KMG-IV): sequencing the most valuable type-strain genomes for metagenomic binning, comparative biology and taxonomic classification.</title>
        <authorList>
            <person name="Goeker M."/>
        </authorList>
    </citation>
    <scope>NUCLEOTIDE SEQUENCE [LARGE SCALE GENOMIC DNA]</scope>
    <source>
        <strain evidence="1 2">DSM 105481</strain>
    </source>
</reference>
<keyword evidence="2" id="KW-1185">Reference proteome</keyword>
<comment type="caution">
    <text evidence="1">The sequence shown here is derived from an EMBL/GenBank/DDBJ whole genome shotgun (WGS) entry which is preliminary data.</text>
</comment>
<evidence type="ECO:0000313" key="1">
    <source>
        <dbReference type="EMBL" id="MBA9027578.1"/>
    </source>
</evidence>
<protein>
    <submittedName>
        <fullName evidence="1">DNA replication protein DnaC</fullName>
    </submittedName>
</protein>
<sequence length="272" mass="30220">MSNETNEKRCLLAEKCTLAGGAQCTNQCGAYIACHGRSGEGGRVGAAGLPRDYRLVTLKNSPARADQAEVYRAIDAYVATFERQFEDGAARIKSLYLVSESPGTGKTTTASAILNEWLKVHYIGSLQRDRQAEQRPAYFLDVNNWQTDYNNFNRPKVPDAIAEPAAKRYYTAMEHAKHAPMAILDDIGVRDCSDGFRADLHAIINHRVTNAKPTIYTSNLPIVYVDPKGKPKIATLMPYDLIDVFGEKRLADRMRDQCAVLSFAGESKRGRR</sequence>
<dbReference type="RefSeq" id="WP_182503017.1">
    <property type="nucleotide sequence ID" value="NZ_JACJHX010000008.1"/>
</dbReference>
<proteinExistence type="predicted"/>
<accession>A0ABR6CRC0</accession>
<evidence type="ECO:0000313" key="2">
    <source>
        <dbReference type="Proteomes" id="UP000626697"/>
    </source>
</evidence>
<dbReference type="SUPFAM" id="SSF52540">
    <property type="entry name" value="P-loop containing nucleoside triphosphate hydrolases"/>
    <property type="match status" value="1"/>
</dbReference>
<name>A0ABR6CRC0_9BACI</name>
<dbReference type="EMBL" id="JACJHX010000008">
    <property type="protein sequence ID" value="MBA9027578.1"/>
    <property type="molecule type" value="Genomic_DNA"/>
</dbReference>
<gene>
    <name evidence="1" type="ORF">HNP81_002868</name>
</gene>
<dbReference type="InterPro" id="IPR027417">
    <property type="entry name" value="P-loop_NTPase"/>
</dbReference>
<organism evidence="1 2">
    <name type="scientific">Peribacillus huizhouensis</name>
    <dbReference type="NCBI Taxonomy" id="1501239"/>
    <lineage>
        <taxon>Bacteria</taxon>
        <taxon>Bacillati</taxon>
        <taxon>Bacillota</taxon>
        <taxon>Bacilli</taxon>
        <taxon>Bacillales</taxon>
        <taxon>Bacillaceae</taxon>
        <taxon>Peribacillus</taxon>
    </lineage>
</organism>